<evidence type="ECO:0000259" key="4">
    <source>
        <dbReference type="PROSITE" id="PS50887"/>
    </source>
</evidence>
<accession>A0A3P3VSJ1</accession>
<dbReference type="Pfam" id="PF13426">
    <property type="entry name" value="PAS_9"/>
    <property type="match status" value="1"/>
</dbReference>
<gene>
    <name evidence="5" type="ORF">D0544_07605</name>
</gene>
<keyword evidence="2" id="KW-0472">Membrane</keyword>
<evidence type="ECO:0000313" key="5">
    <source>
        <dbReference type="EMBL" id="RRJ84938.1"/>
    </source>
</evidence>
<dbReference type="InterPro" id="IPR029787">
    <property type="entry name" value="Nucleotide_cyclase"/>
</dbReference>
<dbReference type="CDD" id="cd00130">
    <property type="entry name" value="PAS"/>
    <property type="match status" value="1"/>
</dbReference>
<feature type="transmembrane region" description="Helical" evidence="2">
    <location>
        <begin position="12"/>
        <end position="30"/>
    </location>
</feature>
<dbReference type="GO" id="GO:0003824">
    <property type="term" value="F:catalytic activity"/>
    <property type="evidence" value="ECO:0007669"/>
    <property type="project" value="UniProtKB-ARBA"/>
</dbReference>
<proteinExistence type="predicted"/>
<dbReference type="SUPFAM" id="SSF55785">
    <property type="entry name" value="PYP-like sensor domain (PAS domain)"/>
    <property type="match status" value="1"/>
</dbReference>
<dbReference type="SMART" id="SM00267">
    <property type="entry name" value="GGDEF"/>
    <property type="match status" value="1"/>
</dbReference>
<reference evidence="5 6" key="1">
    <citation type="submission" date="2018-08" db="EMBL/GenBank/DDBJ databases">
        <authorList>
            <person name="Khan S.A."/>
        </authorList>
    </citation>
    <scope>NUCLEOTIDE SEQUENCE [LARGE SCALE GENOMIC DNA]</scope>
    <source>
        <strain evidence="5 6">GTF-13</strain>
    </source>
</reference>
<dbReference type="CDD" id="cd01949">
    <property type="entry name" value="GGDEF"/>
    <property type="match status" value="1"/>
</dbReference>
<dbReference type="Pfam" id="PF00563">
    <property type="entry name" value="EAL"/>
    <property type="match status" value="1"/>
</dbReference>
<dbReference type="InterPro" id="IPR043128">
    <property type="entry name" value="Rev_trsase/Diguanyl_cyclase"/>
</dbReference>
<keyword evidence="2" id="KW-0812">Transmembrane</keyword>
<dbReference type="SMART" id="SM00091">
    <property type="entry name" value="PAS"/>
    <property type="match status" value="1"/>
</dbReference>
<dbReference type="FunFam" id="3.30.70.270:FF:000001">
    <property type="entry name" value="Diguanylate cyclase domain protein"/>
    <property type="match status" value="1"/>
</dbReference>
<dbReference type="Pfam" id="PF00990">
    <property type="entry name" value="GGDEF"/>
    <property type="match status" value="1"/>
</dbReference>
<sequence length="717" mass="81258">MLLTHDTQSALRVLLLGVLITCFPLTLTLLRELELLHLFASEDSHPRLLVNREGALLEHNQAATGFPLYSDTPPHSSFERLFEPKERPQFKPLLGEARRLGSAHHLVSLHLNGSLHHFSLICTPTNAGHRDGDWLLSFYDITELQMLGHALEQTGQHYQQVVDLTAEGLLLLDGRRITFANQSAARLLGMEHQDALLHRDIRDFFSKPQWKKASGPLKPLFKKQRFELEPVELELTTEKRFPIVVEATAKPFLFQESQSTLLSLRDIGHQKAEQQQLERAAHYDEVTNLPNRHYFLEQLSRVISRSHRSPTEHAVLFIDLDNFKEINDSLGHQTGDLVLQEVARRLNNHSRRENTLARLGGDEFSLLLENISSPYEASSVAGNIVELLGAPIRLQGHTRWVTPSIGIALYPQNGTTTKELLKNADTAMYHAKRAGKNAYRFFSADMNRILNRRLQMEQELDEVLAQRKLQVYFQPRVRPHDRKVVGLEALARWKNNQGELVTPGEHLHVAQQSQLVFRFEQEIMTQLNEQLKRWRLLGVNFGTLSLNLSTALLEDSDQLLERLAQLKPDKTTQNQLEVELDASVLLDANPRVSTLLERISRMGFKLAIDHFGSNPASFTLLGSLPIHSLKIDQALIKEIDHSPEAQRILKTIALVAHSLDIKVSTTGVETGPQAQWLQQLGCDLMQGFLFYPPQDAKTTTHLLLSSDSAHHSSCKEP</sequence>
<keyword evidence="2" id="KW-1133">Transmembrane helix</keyword>
<evidence type="ECO:0000256" key="1">
    <source>
        <dbReference type="ARBA" id="ARBA00001946"/>
    </source>
</evidence>
<feature type="domain" description="GGDEF" evidence="4">
    <location>
        <begin position="311"/>
        <end position="444"/>
    </location>
</feature>
<dbReference type="InterPro" id="IPR000160">
    <property type="entry name" value="GGDEF_dom"/>
</dbReference>
<dbReference type="CDD" id="cd01948">
    <property type="entry name" value="EAL"/>
    <property type="match status" value="1"/>
</dbReference>
<dbReference type="AlphaFoldDB" id="A0A3P3VSJ1"/>
<evidence type="ECO:0000259" key="3">
    <source>
        <dbReference type="PROSITE" id="PS50883"/>
    </source>
</evidence>
<dbReference type="Gene3D" id="3.30.450.20">
    <property type="entry name" value="PAS domain"/>
    <property type="match status" value="1"/>
</dbReference>
<dbReference type="PROSITE" id="PS50887">
    <property type="entry name" value="GGDEF"/>
    <property type="match status" value="1"/>
</dbReference>
<dbReference type="Proteomes" id="UP000280792">
    <property type="component" value="Unassembled WGS sequence"/>
</dbReference>
<dbReference type="InterPro" id="IPR052155">
    <property type="entry name" value="Biofilm_reg_signaling"/>
</dbReference>
<evidence type="ECO:0000313" key="6">
    <source>
        <dbReference type="Proteomes" id="UP000280792"/>
    </source>
</evidence>
<keyword evidence="6" id="KW-1185">Reference proteome</keyword>
<evidence type="ECO:0000256" key="2">
    <source>
        <dbReference type="SAM" id="Phobius"/>
    </source>
</evidence>
<dbReference type="InterPro" id="IPR035965">
    <property type="entry name" value="PAS-like_dom_sf"/>
</dbReference>
<dbReference type="Gene3D" id="3.30.70.270">
    <property type="match status" value="1"/>
</dbReference>
<dbReference type="PANTHER" id="PTHR44757">
    <property type="entry name" value="DIGUANYLATE CYCLASE DGCP"/>
    <property type="match status" value="1"/>
</dbReference>
<dbReference type="Gene3D" id="3.20.20.450">
    <property type="entry name" value="EAL domain"/>
    <property type="match status" value="1"/>
</dbReference>
<dbReference type="InterPro" id="IPR035919">
    <property type="entry name" value="EAL_sf"/>
</dbReference>
<dbReference type="PANTHER" id="PTHR44757:SF2">
    <property type="entry name" value="BIOFILM ARCHITECTURE MAINTENANCE PROTEIN MBAA"/>
    <property type="match status" value="1"/>
</dbReference>
<dbReference type="SUPFAM" id="SSF141868">
    <property type="entry name" value="EAL domain-like"/>
    <property type="match status" value="1"/>
</dbReference>
<comment type="cofactor">
    <cofactor evidence="1">
        <name>Mg(2+)</name>
        <dbReference type="ChEBI" id="CHEBI:18420"/>
    </cofactor>
</comment>
<dbReference type="PROSITE" id="PS50883">
    <property type="entry name" value="EAL"/>
    <property type="match status" value="1"/>
</dbReference>
<reference evidence="5 6" key="2">
    <citation type="submission" date="2018-12" db="EMBL/GenBank/DDBJ databases">
        <title>Simiduia agarivorans gen. nov., sp. nov., a marine, agarolytic bacterium isolated from shallow coastal water from Keelung, Taiwan.</title>
        <authorList>
            <person name="Shieh W.Y."/>
        </authorList>
    </citation>
    <scope>NUCLEOTIDE SEQUENCE [LARGE SCALE GENOMIC DNA]</scope>
    <source>
        <strain evidence="5 6">GTF-13</strain>
    </source>
</reference>
<organism evidence="5 6">
    <name type="scientific">Aestuariirhabdus litorea</name>
    <dbReference type="NCBI Taxonomy" id="2528527"/>
    <lineage>
        <taxon>Bacteria</taxon>
        <taxon>Pseudomonadati</taxon>
        <taxon>Pseudomonadota</taxon>
        <taxon>Gammaproteobacteria</taxon>
        <taxon>Oceanospirillales</taxon>
        <taxon>Aestuariirhabdaceae</taxon>
        <taxon>Aestuariirhabdus</taxon>
    </lineage>
</organism>
<feature type="domain" description="EAL" evidence="3">
    <location>
        <begin position="453"/>
        <end position="707"/>
    </location>
</feature>
<dbReference type="InterPro" id="IPR001633">
    <property type="entry name" value="EAL_dom"/>
</dbReference>
<dbReference type="NCBIfam" id="TIGR00254">
    <property type="entry name" value="GGDEF"/>
    <property type="match status" value="1"/>
</dbReference>
<dbReference type="EMBL" id="QWEZ01000001">
    <property type="protein sequence ID" value="RRJ84938.1"/>
    <property type="molecule type" value="Genomic_DNA"/>
</dbReference>
<dbReference type="SMART" id="SM00052">
    <property type="entry name" value="EAL"/>
    <property type="match status" value="1"/>
</dbReference>
<comment type="caution">
    <text evidence="5">The sequence shown here is derived from an EMBL/GenBank/DDBJ whole genome shotgun (WGS) entry which is preliminary data.</text>
</comment>
<name>A0A3P3VSJ1_9GAMM</name>
<protein>
    <submittedName>
        <fullName evidence="5">EAL domain-containing protein</fullName>
    </submittedName>
</protein>
<dbReference type="InterPro" id="IPR000014">
    <property type="entry name" value="PAS"/>
</dbReference>
<dbReference type="SUPFAM" id="SSF55073">
    <property type="entry name" value="Nucleotide cyclase"/>
    <property type="match status" value="1"/>
</dbReference>